<evidence type="ECO:0000313" key="1">
    <source>
        <dbReference type="EMBL" id="KKM76453.1"/>
    </source>
</evidence>
<evidence type="ECO:0008006" key="2">
    <source>
        <dbReference type="Google" id="ProtNLM"/>
    </source>
</evidence>
<gene>
    <name evidence="1" type="ORF">LCGC14_1379940</name>
</gene>
<organism evidence="1">
    <name type="scientific">marine sediment metagenome</name>
    <dbReference type="NCBI Taxonomy" id="412755"/>
    <lineage>
        <taxon>unclassified sequences</taxon>
        <taxon>metagenomes</taxon>
        <taxon>ecological metagenomes</taxon>
    </lineage>
</organism>
<comment type="caution">
    <text evidence="1">The sequence shown here is derived from an EMBL/GenBank/DDBJ whole genome shotgun (WGS) entry which is preliminary data.</text>
</comment>
<proteinExistence type="predicted"/>
<dbReference type="EMBL" id="LAZR01008807">
    <property type="protein sequence ID" value="KKM76453.1"/>
    <property type="molecule type" value="Genomic_DNA"/>
</dbReference>
<name>A0A0F9K3C9_9ZZZZ</name>
<protein>
    <recommendedName>
        <fullName evidence="2">DUF1508 domain-containing protein</fullName>
    </recommendedName>
</protein>
<reference evidence="1" key="1">
    <citation type="journal article" date="2015" name="Nature">
        <title>Complex archaea that bridge the gap between prokaryotes and eukaryotes.</title>
        <authorList>
            <person name="Spang A."/>
            <person name="Saw J.H."/>
            <person name="Jorgensen S.L."/>
            <person name="Zaremba-Niedzwiedzka K."/>
            <person name="Martijn J."/>
            <person name="Lind A.E."/>
            <person name="van Eijk R."/>
            <person name="Schleper C."/>
            <person name="Guy L."/>
            <person name="Ettema T.J."/>
        </authorList>
    </citation>
    <scope>NUCLEOTIDE SEQUENCE</scope>
</reference>
<sequence length="67" mass="7491">MIEKHGGLYYQVFFSPDDGGHYSEVFNGSGQELHVTEVFDTSREATWAAQNWINSKKKGTVVSHGTN</sequence>
<dbReference type="AlphaFoldDB" id="A0A0F9K3C9"/>
<accession>A0A0F9K3C9</accession>